<evidence type="ECO:0000259" key="3">
    <source>
        <dbReference type="Pfam" id="PF01915"/>
    </source>
</evidence>
<dbReference type="PANTHER" id="PTHR30620">
    <property type="entry name" value="PERIPLASMIC BETA-GLUCOSIDASE-RELATED"/>
    <property type="match status" value="1"/>
</dbReference>
<dbReference type="InterPro" id="IPR017853">
    <property type="entry name" value="GH"/>
</dbReference>
<dbReference type="Gene3D" id="3.20.20.300">
    <property type="entry name" value="Glycoside hydrolase, family 3, N-terminal domain"/>
    <property type="match status" value="1"/>
</dbReference>
<dbReference type="Pfam" id="PF01915">
    <property type="entry name" value="Glyco_hydro_3_C"/>
    <property type="match status" value="1"/>
</dbReference>
<dbReference type="EC" id="3.2.1.21" evidence="4"/>
<dbReference type="InterPro" id="IPR002772">
    <property type="entry name" value="Glyco_hydro_3_C"/>
</dbReference>
<evidence type="ECO:0000313" key="4">
    <source>
        <dbReference type="EMBL" id="KFI88991.1"/>
    </source>
</evidence>
<evidence type="ECO:0000256" key="1">
    <source>
        <dbReference type="ARBA" id="ARBA00022801"/>
    </source>
</evidence>
<evidence type="ECO:0000313" key="5">
    <source>
        <dbReference type="Proteomes" id="UP000029040"/>
    </source>
</evidence>
<feature type="domain" description="Glycoside hydrolase family 3 N-terminal" evidence="2">
    <location>
        <begin position="84"/>
        <end position="350"/>
    </location>
</feature>
<dbReference type="PANTHER" id="PTHR30620:SF123">
    <property type="entry name" value="BETA-XYLOSIDASE"/>
    <property type="match status" value="1"/>
</dbReference>
<sequence>MTAQSIDSLIGAMSFTEKVGQLNQRLLGWKALTRDGAGRLVVTDELKREIDRWGGLGVLYGLFRADPWSGQHWGNGIRPEERPEAIRLVQEAVLIRSAHGIGALLSEEAPHGHQALGGTILPTNLAMGATFDPEAVRQAQEAVAAELAASGVHIALVSGLDMARDPRWGRCEECFGEDPLMASRMCEAIVAGMQGENRSRVGRGGVAVVLKHLAAQGEAVGGRNGQSAIIGTHDLHEIHLPPVVAGVRAGGARFMAAYNDIDSVPCCASPWLLQEYLRGELGFDGIVMADGLAVDRLVGMAGSIPASGRAALLAGVDVSLWDEGFASLERYADDEAVVAAVDRSLRRVLELKAMFGLLPEGYNAGCDRVPLGSNERIGVGRGSIALPKAEAITEAIAHTREESCTLAGECLTLLDGAEQWSRIGACLRDDQAGSIIVTGPFADDMACFLGDYTAPLEQTQITSVYRQLRERFGERVLLAVDGTGLDGADWLNAAAVVAVLGGTSERSYDSAFADNGAAAAVAEHGATCGEGVDLCDVTLPWRQDALLDRVRELTDAPLVSVVVSGRAHVLTHVLETSDATLWEGYAGQYGPQAVVDALVGETGMPGRLPVTLPAYAGAVPVRYNDRQSAEHVYRDAEEPVLRPFGFGEGSLSGVRVESFTATAADRTVRVDLRLHGGQEPARGTCIVFARRIGGSRIPRLAQLVAAEHLDVAAGQRLDVRLEVPFDRLMDPDDVTMRVRLWVEDTDARHECEVTLTR</sequence>
<dbReference type="InterPro" id="IPR001764">
    <property type="entry name" value="Glyco_hydro_3_N"/>
</dbReference>
<dbReference type="InterPro" id="IPR051915">
    <property type="entry name" value="Cellulose_Degrad_GH3"/>
</dbReference>
<dbReference type="InterPro" id="IPR036962">
    <property type="entry name" value="Glyco_hydro_3_N_sf"/>
</dbReference>
<name>A0A087D0E1_9BIFI</name>
<proteinExistence type="predicted"/>
<reference evidence="4 5" key="1">
    <citation type="submission" date="2014-03" db="EMBL/GenBank/DDBJ databases">
        <title>Genomics of Bifidobacteria.</title>
        <authorList>
            <person name="Ventura M."/>
            <person name="Milani C."/>
            <person name="Lugli G.A."/>
        </authorList>
    </citation>
    <scope>NUCLEOTIDE SEQUENCE [LARGE SCALE GENOMIC DNA]</scope>
    <source>
        <strain evidence="4 5">LMG 14934</strain>
    </source>
</reference>
<organism evidence="4 5">
    <name type="scientific">Bifidobacterium pullorum subsp. saeculare DSM 6531 = LMG 14934</name>
    <dbReference type="NCBI Taxonomy" id="1437611"/>
    <lineage>
        <taxon>Bacteria</taxon>
        <taxon>Bacillati</taxon>
        <taxon>Actinomycetota</taxon>
        <taxon>Actinomycetes</taxon>
        <taxon>Bifidobacteriales</taxon>
        <taxon>Bifidobacteriaceae</taxon>
        <taxon>Bifidobacterium</taxon>
    </lineage>
</organism>
<dbReference type="PRINTS" id="PR00133">
    <property type="entry name" value="GLHYDRLASE3"/>
</dbReference>
<keyword evidence="1 4" id="KW-0378">Hydrolase</keyword>
<feature type="domain" description="Glycoside hydrolase family 3 C-terminal" evidence="3">
    <location>
        <begin position="431"/>
        <end position="646"/>
    </location>
</feature>
<dbReference type="Pfam" id="PF00933">
    <property type="entry name" value="Glyco_hydro_3"/>
    <property type="match status" value="1"/>
</dbReference>
<dbReference type="AlphaFoldDB" id="A0A087D0E1"/>
<dbReference type="GO" id="GO:0009251">
    <property type="term" value="P:glucan catabolic process"/>
    <property type="evidence" value="ECO:0007669"/>
    <property type="project" value="TreeGrafter"/>
</dbReference>
<dbReference type="GO" id="GO:0008422">
    <property type="term" value="F:beta-glucosidase activity"/>
    <property type="evidence" value="ECO:0007669"/>
    <property type="project" value="UniProtKB-EC"/>
</dbReference>
<dbReference type="EMBL" id="JGZM01000001">
    <property type="protein sequence ID" value="KFI88991.1"/>
    <property type="molecule type" value="Genomic_DNA"/>
</dbReference>
<protein>
    <submittedName>
        <fullName evidence="4">Glycosyl hydrolase family 3 N terminal domain-containing protein</fullName>
        <ecNumber evidence="4">3.2.1.21</ecNumber>
    </submittedName>
</protein>
<keyword evidence="4" id="KW-0326">Glycosidase</keyword>
<dbReference type="SUPFAM" id="SSF51445">
    <property type="entry name" value="(Trans)glycosidases"/>
    <property type="match status" value="1"/>
</dbReference>
<accession>A0A087D0E1</accession>
<dbReference type="InterPro" id="IPR036881">
    <property type="entry name" value="Glyco_hydro_3_C_sf"/>
</dbReference>
<gene>
    <name evidence="4" type="ORF">BSAE_0446</name>
</gene>
<dbReference type="Gene3D" id="3.40.50.1700">
    <property type="entry name" value="Glycoside hydrolase family 3 C-terminal domain"/>
    <property type="match status" value="1"/>
</dbReference>
<evidence type="ECO:0000259" key="2">
    <source>
        <dbReference type="Pfam" id="PF00933"/>
    </source>
</evidence>
<dbReference type="RefSeq" id="WP_034530534.1">
    <property type="nucleotide sequence ID" value="NZ_JGZM01000001.1"/>
</dbReference>
<dbReference type="Proteomes" id="UP000029040">
    <property type="component" value="Unassembled WGS sequence"/>
</dbReference>
<comment type="caution">
    <text evidence="4">The sequence shown here is derived from an EMBL/GenBank/DDBJ whole genome shotgun (WGS) entry which is preliminary data.</text>
</comment>
<dbReference type="SUPFAM" id="SSF52279">
    <property type="entry name" value="Beta-D-glucan exohydrolase, C-terminal domain"/>
    <property type="match status" value="1"/>
</dbReference>